<proteinExistence type="predicted"/>
<evidence type="ECO:0000313" key="2">
    <source>
        <dbReference type="EMBL" id="QGN14512.1"/>
    </source>
</evidence>
<accession>A0ABX6ETZ8</accession>
<evidence type="ECO:0000313" key="3">
    <source>
        <dbReference type="Proteomes" id="UP000422736"/>
    </source>
</evidence>
<keyword evidence="3" id="KW-1185">Reference proteome</keyword>
<organism evidence="2 3">
    <name type="scientific">Kluyveromyces marxianus</name>
    <name type="common">Yeast</name>
    <name type="synonym">Candida kefyr</name>
    <dbReference type="NCBI Taxonomy" id="4911"/>
    <lineage>
        <taxon>Eukaryota</taxon>
        <taxon>Fungi</taxon>
        <taxon>Dikarya</taxon>
        <taxon>Ascomycota</taxon>
        <taxon>Saccharomycotina</taxon>
        <taxon>Saccharomycetes</taxon>
        <taxon>Saccharomycetales</taxon>
        <taxon>Saccharomycetaceae</taxon>
        <taxon>Kluyveromyces</taxon>
    </lineage>
</organism>
<reference evidence="2 3" key="1">
    <citation type="submission" date="2016-03" db="EMBL/GenBank/DDBJ databases">
        <title>How can Kluyveromyces marxianus grow so fast - potential evolutionary course in Saccharomyces Complex revealed by comparative genomics.</title>
        <authorList>
            <person name="Mo W."/>
            <person name="Lu W."/>
            <person name="Yang X."/>
            <person name="Qi J."/>
            <person name="Lv H."/>
        </authorList>
    </citation>
    <scope>NUCLEOTIDE SEQUENCE [LARGE SCALE GENOMIC DNA]</scope>
    <source>
        <strain evidence="2 3">FIM1</strain>
    </source>
</reference>
<sequence length="351" mass="39605">MIQPPSTPQHKLTRECNTMPFPEFKFGFNSKFQFPIQNKTTESPCKSHSEVFRNQTLPLQINVPSVEEIYLEDDLTFSSHISIPLIRAQQDDEYEENGCTLNDESEENSESCEDDSITSSILSSRSDFESSTPSSSPILGTDFLKPAIPDEIFKNTTAFNADSLFKSPASNKMRFKPNRSLKPKKAILKRTNGLNYIMNSLNGNFKDATIFATEVNSYLSENVPYPTCPLERVTIPVNSEIKRKYKEERNELLGGYYNSSDDECDQNSPSFLQEEATESSSNTNKTKIGSDAAVIRAYEFTFGSPTSSTSSEKDSDRLTLKLGIDPSNQVMNVKKDSGKEKRLRWCDSIEW</sequence>
<dbReference type="Proteomes" id="UP000422736">
    <property type="component" value="Chromosome 2"/>
</dbReference>
<feature type="region of interest" description="Disordered" evidence="1">
    <location>
        <begin position="92"/>
        <end position="116"/>
    </location>
</feature>
<gene>
    <name evidence="2" type="primary">SFG1</name>
    <name evidence="2" type="ORF">FIM1_1173</name>
</gene>
<protein>
    <submittedName>
        <fullName evidence="2">Protein SFG1</fullName>
    </submittedName>
</protein>
<name>A0ABX6ETZ8_KLUMA</name>
<feature type="compositionally biased region" description="Acidic residues" evidence="1">
    <location>
        <begin position="103"/>
        <end position="116"/>
    </location>
</feature>
<evidence type="ECO:0000256" key="1">
    <source>
        <dbReference type="SAM" id="MobiDB-lite"/>
    </source>
</evidence>
<dbReference type="EMBL" id="CP015055">
    <property type="protein sequence ID" value="QGN14512.1"/>
    <property type="molecule type" value="Genomic_DNA"/>
</dbReference>
<feature type="region of interest" description="Disordered" evidence="1">
    <location>
        <begin position="256"/>
        <end position="286"/>
    </location>
</feature>